<dbReference type="Proteomes" id="UP000677054">
    <property type="component" value="Unassembled WGS sequence"/>
</dbReference>
<reference evidence="1" key="1">
    <citation type="submission" date="2020-11" db="EMBL/GenBank/DDBJ databases">
        <authorList>
            <person name="Tran Van P."/>
        </authorList>
    </citation>
    <scope>NUCLEOTIDE SEQUENCE</scope>
</reference>
<dbReference type="EMBL" id="LR910034">
    <property type="protein sequence ID" value="CAD7254563.1"/>
    <property type="molecule type" value="Genomic_DNA"/>
</dbReference>
<evidence type="ECO:0000313" key="2">
    <source>
        <dbReference type="Proteomes" id="UP000677054"/>
    </source>
</evidence>
<feature type="non-terminal residue" evidence="1">
    <location>
        <position position="1"/>
    </location>
</feature>
<organism evidence="1">
    <name type="scientific">Darwinula stevensoni</name>
    <dbReference type="NCBI Taxonomy" id="69355"/>
    <lineage>
        <taxon>Eukaryota</taxon>
        <taxon>Metazoa</taxon>
        <taxon>Ecdysozoa</taxon>
        <taxon>Arthropoda</taxon>
        <taxon>Crustacea</taxon>
        <taxon>Oligostraca</taxon>
        <taxon>Ostracoda</taxon>
        <taxon>Podocopa</taxon>
        <taxon>Podocopida</taxon>
        <taxon>Darwinulocopina</taxon>
        <taxon>Darwinuloidea</taxon>
        <taxon>Darwinulidae</taxon>
        <taxon>Darwinula</taxon>
    </lineage>
</organism>
<dbReference type="AlphaFoldDB" id="A0A7R9FTT1"/>
<gene>
    <name evidence="1" type="ORF">DSTB1V02_LOCUS14309</name>
</gene>
<name>A0A7R9FTT1_9CRUS</name>
<dbReference type="EMBL" id="CAJPEV010010516">
    <property type="protein sequence ID" value="CAG0906008.1"/>
    <property type="molecule type" value="Genomic_DNA"/>
</dbReference>
<protein>
    <submittedName>
        <fullName evidence="1">Uncharacterized protein</fullName>
    </submittedName>
</protein>
<evidence type="ECO:0000313" key="1">
    <source>
        <dbReference type="EMBL" id="CAD7254563.1"/>
    </source>
</evidence>
<keyword evidence="2" id="KW-1185">Reference proteome</keyword>
<proteinExistence type="predicted"/>
<sequence>MESRPKHLRGLSFKLLRGTAALAALGRNATGAIGTSRPILIVEERWGRCHFERLDHNKDGDALVTWSARLRGRTDRESERRRAFLILLEERIEFPRERAQRTRRAMASPVRGFQFAAGGTENVVDLVYLFCLPCQDEIVERLALAWPKSVGNVIPEVKLDIVELDMVGVERRNLVALLRLVVRDVIESSMKLGRMLDSDHIPLQ</sequence>
<accession>A0A7R9FTT1</accession>